<name>A0ABV3Q1L5_9BACL</name>
<dbReference type="PANTHER" id="PTHR43392">
    <property type="entry name" value="AAA-TYPE ATPASE FAMILY PROTEIN / ANKYRIN REPEAT FAMILY PROTEIN"/>
    <property type="match status" value="1"/>
</dbReference>
<dbReference type="InterPro" id="IPR000641">
    <property type="entry name" value="CbxX/CfxQ"/>
</dbReference>
<comment type="similarity">
    <text evidence="1">Belongs to the CbxX/CfxQ family.</text>
</comment>
<dbReference type="InterPro" id="IPR003593">
    <property type="entry name" value="AAA+_ATPase"/>
</dbReference>
<dbReference type="Gene3D" id="1.10.8.60">
    <property type="match status" value="1"/>
</dbReference>
<dbReference type="Proteomes" id="UP001556040">
    <property type="component" value="Unassembled WGS sequence"/>
</dbReference>
<evidence type="ECO:0000313" key="5">
    <source>
        <dbReference type="EMBL" id="MEW9501207.1"/>
    </source>
</evidence>
<dbReference type="PANTHER" id="PTHR43392:SF2">
    <property type="entry name" value="AAA-TYPE ATPASE FAMILY PROTEIN _ ANKYRIN REPEAT FAMILY PROTEIN"/>
    <property type="match status" value="1"/>
</dbReference>
<dbReference type="InterPro" id="IPR050773">
    <property type="entry name" value="CbxX/CfxQ_RuBisCO_ESX"/>
</dbReference>
<evidence type="ECO:0000256" key="1">
    <source>
        <dbReference type="ARBA" id="ARBA00010378"/>
    </source>
</evidence>
<evidence type="ECO:0000259" key="4">
    <source>
        <dbReference type="SMART" id="SM00382"/>
    </source>
</evidence>
<comment type="caution">
    <text evidence="5">The sequence shown here is derived from an EMBL/GenBank/DDBJ whole genome shotgun (WGS) entry which is preliminary data.</text>
</comment>
<proteinExistence type="inferred from homology"/>
<accession>A0ABV3Q1L5</accession>
<dbReference type="InterPro" id="IPR027417">
    <property type="entry name" value="P-loop_NTPase"/>
</dbReference>
<evidence type="ECO:0000256" key="3">
    <source>
        <dbReference type="ARBA" id="ARBA00022840"/>
    </source>
</evidence>
<keyword evidence="6" id="KW-1185">Reference proteome</keyword>
<dbReference type="Gene3D" id="3.40.50.300">
    <property type="entry name" value="P-loop containing nucleotide triphosphate hydrolases"/>
    <property type="match status" value="1"/>
</dbReference>
<keyword evidence="2" id="KW-0547">Nucleotide-binding</keyword>
<evidence type="ECO:0000313" key="6">
    <source>
        <dbReference type="Proteomes" id="UP001556040"/>
    </source>
</evidence>
<dbReference type="SMART" id="SM00382">
    <property type="entry name" value="AAA"/>
    <property type="match status" value="1"/>
</dbReference>
<dbReference type="Pfam" id="PF17866">
    <property type="entry name" value="AAA_lid_6"/>
    <property type="match status" value="1"/>
</dbReference>
<protein>
    <submittedName>
        <fullName evidence="5">AAA family ATPase</fullName>
    </submittedName>
</protein>
<dbReference type="InterPro" id="IPR041627">
    <property type="entry name" value="AAA_lid_6"/>
</dbReference>
<dbReference type="EMBL" id="JBFMIA010000003">
    <property type="protein sequence ID" value="MEW9501207.1"/>
    <property type="molecule type" value="Genomic_DNA"/>
</dbReference>
<gene>
    <name evidence="5" type="ORF">AB1471_05255</name>
</gene>
<dbReference type="CDD" id="cd00009">
    <property type="entry name" value="AAA"/>
    <property type="match status" value="1"/>
</dbReference>
<sequence length="286" mass="32615">MTERVIEPPLHPTWSNIEREFSLLVGLEDVKEMIKHIVAWSIINQKRSDIGLSADHHALHMLFRGNPGTGKTTVARIMAKQLCELNILSKGHLIEVERADLVGEYIGHTANKTRELIKKSMGGILFIDEAYSLARGGEKDFGREAIDTLVKHMEDKKDDFILILAGYGNEMDAFMRLNPGLRGRFPHVVTFPDYSVEELMEITKKFCREKEFTLTSAATDRITVYLRKAIHNKHSSAKDNGRFVRNTIEAIIRAQAVRLLKHGLFTRQDLMMLTEKDVMEGLKEKD</sequence>
<keyword evidence="3" id="KW-0067">ATP-binding</keyword>
<dbReference type="Pfam" id="PF00004">
    <property type="entry name" value="AAA"/>
    <property type="match status" value="1"/>
</dbReference>
<reference evidence="5 6" key="1">
    <citation type="journal article" date="1979" name="Int. J. Syst. Evol. Microbiol.">
        <title>Bacillus globisporus subsp. marinus subsp. nov.</title>
        <authorList>
            <person name="Liu H."/>
        </authorList>
    </citation>
    <scope>NUCLEOTIDE SEQUENCE [LARGE SCALE GENOMIC DNA]</scope>
    <source>
        <strain evidence="5 6">DSM 1297</strain>
    </source>
</reference>
<dbReference type="SUPFAM" id="SSF52540">
    <property type="entry name" value="P-loop containing nucleoside triphosphate hydrolases"/>
    <property type="match status" value="1"/>
</dbReference>
<dbReference type="PRINTS" id="PR00819">
    <property type="entry name" value="CBXCFQXSUPER"/>
</dbReference>
<evidence type="ECO:0000256" key="2">
    <source>
        <dbReference type="ARBA" id="ARBA00022741"/>
    </source>
</evidence>
<feature type="domain" description="AAA+ ATPase" evidence="4">
    <location>
        <begin position="57"/>
        <end position="191"/>
    </location>
</feature>
<organism evidence="5 6">
    <name type="scientific">Jeotgalibacillus marinus</name>
    <dbReference type="NCBI Taxonomy" id="86667"/>
    <lineage>
        <taxon>Bacteria</taxon>
        <taxon>Bacillati</taxon>
        <taxon>Bacillota</taxon>
        <taxon>Bacilli</taxon>
        <taxon>Bacillales</taxon>
        <taxon>Caryophanaceae</taxon>
        <taxon>Jeotgalibacillus</taxon>
    </lineage>
</organism>
<dbReference type="InterPro" id="IPR003959">
    <property type="entry name" value="ATPase_AAA_core"/>
</dbReference>